<sequence>MCIADGVQEIHKVSRCGVKPYPSQEVRRRINLKWRDKSMQCLMEQNCISKSSKSSSSQKGLKERRNV</sequence>
<dbReference type="EMBL" id="KI517809">
    <property type="protein sequence ID" value="ESQ31019.1"/>
    <property type="molecule type" value="Genomic_DNA"/>
</dbReference>
<accession>V4KIM5</accession>
<gene>
    <name evidence="2" type="ORF">EUTSA_v10012383mg</name>
</gene>
<evidence type="ECO:0000313" key="3">
    <source>
        <dbReference type="Proteomes" id="UP000030689"/>
    </source>
</evidence>
<reference evidence="2 3" key="1">
    <citation type="journal article" date="2013" name="Front. Plant Sci.">
        <title>The Reference Genome of the Halophytic Plant Eutrema salsugineum.</title>
        <authorList>
            <person name="Yang R."/>
            <person name="Jarvis D.E."/>
            <person name="Chen H."/>
            <person name="Beilstein M.A."/>
            <person name="Grimwood J."/>
            <person name="Jenkins J."/>
            <person name="Shu S."/>
            <person name="Prochnik S."/>
            <person name="Xin M."/>
            <person name="Ma C."/>
            <person name="Schmutz J."/>
            <person name="Wing R.A."/>
            <person name="Mitchell-Olds T."/>
            <person name="Schumaker K.S."/>
            <person name="Wang X."/>
        </authorList>
    </citation>
    <scope>NUCLEOTIDE SEQUENCE [LARGE SCALE GENOMIC DNA]</scope>
</reference>
<proteinExistence type="predicted"/>
<evidence type="ECO:0000313" key="2">
    <source>
        <dbReference type="EMBL" id="ESQ31019.1"/>
    </source>
</evidence>
<name>V4KIM5_EUTSA</name>
<dbReference type="KEGG" id="eus:EUTSA_v10012383mg"/>
<feature type="region of interest" description="Disordered" evidence="1">
    <location>
        <begin position="47"/>
        <end position="67"/>
    </location>
</feature>
<dbReference type="AlphaFoldDB" id="V4KIM5"/>
<protein>
    <submittedName>
        <fullName evidence="2">Uncharacterized protein</fullName>
    </submittedName>
</protein>
<evidence type="ECO:0000256" key="1">
    <source>
        <dbReference type="SAM" id="MobiDB-lite"/>
    </source>
</evidence>
<dbReference type="Gramene" id="ESQ31019">
    <property type="protein sequence ID" value="ESQ31019"/>
    <property type="gene ID" value="EUTSA_v10012383mg"/>
</dbReference>
<keyword evidence="3" id="KW-1185">Reference proteome</keyword>
<organism evidence="2 3">
    <name type="scientific">Eutrema salsugineum</name>
    <name type="common">Saltwater cress</name>
    <name type="synonym">Sisymbrium salsugineum</name>
    <dbReference type="NCBI Taxonomy" id="72664"/>
    <lineage>
        <taxon>Eukaryota</taxon>
        <taxon>Viridiplantae</taxon>
        <taxon>Streptophyta</taxon>
        <taxon>Embryophyta</taxon>
        <taxon>Tracheophyta</taxon>
        <taxon>Spermatophyta</taxon>
        <taxon>Magnoliopsida</taxon>
        <taxon>eudicotyledons</taxon>
        <taxon>Gunneridae</taxon>
        <taxon>Pentapetalae</taxon>
        <taxon>rosids</taxon>
        <taxon>malvids</taxon>
        <taxon>Brassicales</taxon>
        <taxon>Brassicaceae</taxon>
        <taxon>Eutremeae</taxon>
        <taxon>Eutrema</taxon>
    </lineage>
</organism>
<dbReference type="Proteomes" id="UP000030689">
    <property type="component" value="Unassembled WGS sequence"/>
</dbReference>